<feature type="non-terminal residue" evidence="2">
    <location>
        <position position="214"/>
    </location>
</feature>
<dbReference type="GO" id="GO:0031177">
    <property type="term" value="F:phosphopantetheine binding"/>
    <property type="evidence" value="ECO:0007669"/>
    <property type="project" value="TreeGrafter"/>
</dbReference>
<evidence type="ECO:0000313" key="2">
    <source>
        <dbReference type="EMBL" id="BAL15221.1"/>
    </source>
</evidence>
<evidence type="ECO:0000259" key="1">
    <source>
        <dbReference type="Pfam" id="PF00501"/>
    </source>
</evidence>
<dbReference type="InterPro" id="IPR042099">
    <property type="entry name" value="ANL_N_sf"/>
</dbReference>
<dbReference type="EMBL" id="AB672920">
    <property type="protein sequence ID" value="BAL15221.1"/>
    <property type="molecule type" value="Genomic_DNA"/>
</dbReference>
<proteinExistence type="predicted"/>
<dbReference type="Pfam" id="PF00501">
    <property type="entry name" value="AMP-binding"/>
    <property type="match status" value="1"/>
</dbReference>
<accession>G9MAS5</accession>
<dbReference type="GO" id="GO:0044550">
    <property type="term" value="P:secondary metabolite biosynthetic process"/>
    <property type="evidence" value="ECO:0007669"/>
    <property type="project" value="TreeGrafter"/>
</dbReference>
<organism evidence="2">
    <name type="scientific">Actinoplanes sp. MN07-A0362</name>
    <dbReference type="NCBI Taxonomy" id="1090056"/>
    <lineage>
        <taxon>Bacteria</taxon>
        <taxon>Bacillati</taxon>
        <taxon>Actinomycetota</taxon>
        <taxon>Actinomycetes</taxon>
        <taxon>Micromonosporales</taxon>
        <taxon>Micromonosporaceae</taxon>
        <taxon>Actinoplanes</taxon>
    </lineage>
</organism>
<dbReference type="PANTHER" id="PTHR45527">
    <property type="entry name" value="NONRIBOSOMAL PEPTIDE SYNTHETASE"/>
    <property type="match status" value="1"/>
</dbReference>
<protein>
    <submittedName>
        <fullName evidence="2">Nonribosomal peptide synthetase</fullName>
    </submittedName>
</protein>
<dbReference type="SUPFAM" id="SSF56801">
    <property type="entry name" value="Acetyl-CoA synthetase-like"/>
    <property type="match status" value="1"/>
</dbReference>
<sequence length="214" mass="22109">STGEPKAVVTTHAGAAGLATLAPRLGVRPGHRVLHFASFSFDVSVLEMWTALFTGATLVLAPEQARTPGAPLIDFLADARIDFAKLPASVIAALPAELELPARLSTLVIGGERSSAATVRRHARGRAVINAYGPTEYTVNSVVSEPLSGAGTPPIGRPLAGVRVYVLGDDLQPVPVGVPGELYLAGPGLARGYLGRPAMTAERFVASPFVSGAR</sequence>
<feature type="non-terminal residue" evidence="2">
    <location>
        <position position="1"/>
    </location>
</feature>
<dbReference type="Gene3D" id="3.40.50.12780">
    <property type="entry name" value="N-terminal domain of ligase-like"/>
    <property type="match status" value="1"/>
</dbReference>
<dbReference type="GO" id="GO:0043041">
    <property type="term" value="P:amino acid activation for nonribosomal peptide biosynthetic process"/>
    <property type="evidence" value="ECO:0007669"/>
    <property type="project" value="TreeGrafter"/>
</dbReference>
<name>G9MAS5_9ACTN</name>
<dbReference type="AlphaFoldDB" id="G9MAS5"/>
<feature type="domain" description="AMP-dependent synthetase/ligase" evidence="1">
    <location>
        <begin position="1"/>
        <end position="194"/>
    </location>
</feature>
<reference evidence="2" key="1">
    <citation type="journal article" date="2012" name="J. Antibiot.">
        <title>Diversity of nonribosomal peptide synthetase and polyketide synthase genes in the genus Actinoplanes found in Mongolia.</title>
        <authorList>
            <person name="Enkh-Amgalan J."/>
            <person name="Komaki H."/>
            <person name="Daram D."/>
            <person name="Ando K."/>
            <person name="Tsetseg B."/>
        </authorList>
    </citation>
    <scope>NUCLEOTIDE SEQUENCE</scope>
    <source>
        <strain evidence="2">MN07-A0362</strain>
    </source>
</reference>
<dbReference type="PANTHER" id="PTHR45527:SF1">
    <property type="entry name" value="FATTY ACID SYNTHASE"/>
    <property type="match status" value="1"/>
</dbReference>
<dbReference type="GO" id="GO:0005737">
    <property type="term" value="C:cytoplasm"/>
    <property type="evidence" value="ECO:0007669"/>
    <property type="project" value="TreeGrafter"/>
</dbReference>
<dbReference type="InterPro" id="IPR000873">
    <property type="entry name" value="AMP-dep_synth/lig_dom"/>
</dbReference>